<reference evidence="5" key="2">
    <citation type="submission" date="2020-09" db="EMBL/GenBank/DDBJ databases">
        <authorList>
            <person name="Sun Q."/>
            <person name="Ohkuma M."/>
        </authorList>
    </citation>
    <scope>NUCLEOTIDE SEQUENCE</scope>
    <source>
        <strain evidence="5">JCM 3086</strain>
    </source>
</reference>
<proteinExistence type="inferred from homology"/>
<dbReference type="Pfam" id="PF00589">
    <property type="entry name" value="Phage_integrase"/>
    <property type="match status" value="1"/>
</dbReference>
<dbReference type="GO" id="GO:0003677">
    <property type="term" value="F:DNA binding"/>
    <property type="evidence" value="ECO:0007669"/>
    <property type="project" value="UniProtKB-KW"/>
</dbReference>
<dbReference type="PANTHER" id="PTHR30349">
    <property type="entry name" value="PHAGE INTEGRASE-RELATED"/>
    <property type="match status" value="1"/>
</dbReference>
<gene>
    <name evidence="5" type="ORF">GCM10010121_084080</name>
</gene>
<dbReference type="InterPro" id="IPR050090">
    <property type="entry name" value="Tyrosine_recombinase_XerCD"/>
</dbReference>
<evidence type="ECO:0000256" key="3">
    <source>
        <dbReference type="ARBA" id="ARBA00023172"/>
    </source>
</evidence>
<accession>A0A917UIC6</accession>
<dbReference type="GO" id="GO:0006310">
    <property type="term" value="P:DNA recombination"/>
    <property type="evidence" value="ECO:0007669"/>
    <property type="project" value="UniProtKB-KW"/>
</dbReference>
<name>A0A917UIC6_9ACTN</name>
<dbReference type="InterPro" id="IPR011010">
    <property type="entry name" value="DNA_brk_join_enz"/>
</dbReference>
<dbReference type="PROSITE" id="PS51898">
    <property type="entry name" value="TYR_RECOMBINASE"/>
    <property type="match status" value="1"/>
</dbReference>
<keyword evidence="6" id="KW-1185">Reference proteome</keyword>
<feature type="domain" description="Tyr recombinase" evidence="4">
    <location>
        <begin position="178"/>
        <end position="379"/>
    </location>
</feature>
<keyword evidence="2" id="KW-0238">DNA-binding</keyword>
<keyword evidence="3" id="KW-0233">DNA recombination</keyword>
<evidence type="ECO:0000259" key="4">
    <source>
        <dbReference type="PROSITE" id="PS51898"/>
    </source>
</evidence>
<dbReference type="GO" id="GO:0015074">
    <property type="term" value="P:DNA integration"/>
    <property type="evidence" value="ECO:0007669"/>
    <property type="project" value="InterPro"/>
</dbReference>
<dbReference type="Proteomes" id="UP000657574">
    <property type="component" value="Unassembled WGS sequence"/>
</dbReference>
<comment type="similarity">
    <text evidence="1">Belongs to the 'phage' integrase family.</text>
</comment>
<evidence type="ECO:0000313" key="5">
    <source>
        <dbReference type="EMBL" id="GGJ60625.1"/>
    </source>
</evidence>
<sequence>MRAFPVVMPSGVKYWTVLDEELAVVPAADAFLRHVRLGRDDAELTTKSYAGSVALYLRWCARTGRDWRTAAADFGLFITWLRHAPSVVSGADAEPGAGEVLAGPGRAPVRGARRVNGILAGVRGFLAHAVTAGEAPATVMATLYELADDRDLPVEARGEWNGLSYRMRARHRLVEATRPVERASDEEIVALLRACRSCRDRLIVLLMARAGLRRGEAAGLRREDMHFLPDSSSLGCRVPGAHLHVVRRENVNGAWAKSRRQRAVPVDFLLVQAYDQYVLERSEVPAAEASDFVLVNLFRGPLGGPMPPDALSDLVKTLARRAGLPGKVTAHMLRHACGSNIVDAGGSVDEVQEVLGHGSPSASQVYLHPDPERLRAAVERVPSPRLAEETGR</sequence>
<evidence type="ECO:0000256" key="1">
    <source>
        <dbReference type="ARBA" id="ARBA00008857"/>
    </source>
</evidence>
<reference evidence="5" key="1">
    <citation type="journal article" date="2014" name="Int. J. Syst. Evol. Microbiol.">
        <title>Complete genome sequence of Corynebacterium casei LMG S-19264T (=DSM 44701T), isolated from a smear-ripened cheese.</title>
        <authorList>
            <consortium name="US DOE Joint Genome Institute (JGI-PGF)"/>
            <person name="Walter F."/>
            <person name="Albersmeier A."/>
            <person name="Kalinowski J."/>
            <person name="Ruckert C."/>
        </authorList>
    </citation>
    <scope>NUCLEOTIDE SEQUENCE</scope>
    <source>
        <strain evidence="5">JCM 3086</strain>
    </source>
</reference>
<dbReference type="SUPFAM" id="SSF56349">
    <property type="entry name" value="DNA breaking-rejoining enzymes"/>
    <property type="match status" value="1"/>
</dbReference>
<dbReference type="InterPro" id="IPR002104">
    <property type="entry name" value="Integrase_catalytic"/>
</dbReference>
<evidence type="ECO:0000256" key="2">
    <source>
        <dbReference type="ARBA" id="ARBA00023125"/>
    </source>
</evidence>
<comment type="caution">
    <text evidence="5">The sequence shown here is derived from an EMBL/GenBank/DDBJ whole genome shotgun (WGS) entry which is preliminary data.</text>
</comment>
<dbReference type="Gene3D" id="1.10.443.10">
    <property type="entry name" value="Intergrase catalytic core"/>
    <property type="match status" value="1"/>
</dbReference>
<dbReference type="PANTHER" id="PTHR30349:SF41">
    <property type="entry name" value="INTEGRASE_RECOMBINASE PROTEIN MJ0367-RELATED"/>
    <property type="match status" value="1"/>
</dbReference>
<protein>
    <recommendedName>
        <fullName evidence="4">Tyr recombinase domain-containing protein</fullName>
    </recommendedName>
</protein>
<dbReference type="AlphaFoldDB" id="A0A917UIC6"/>
<organism evidence="5 6">
    <name type="scientific">Streptomyces brasiliensis</name>
    <dbReference type="NCBI Taxonomy" id="1954"/>
    <lineage>
        <taxon>Bacteria</taxon>
        <taxon>Bacillati</taxon>
        <taxon>Actinomycetota</taxon>
        <taxon>Actinomycetes</taxon>
        <taxon>Kitasatosporales</taxon>
        <taxon>Streptomycetaceae</taxon>
        <taxon>Streptomyces</taxon>
    </lineage>
</organism>
<dbReference type="InterPro" id="IPR013762">
    <property type="entry name" value="Integrase-like_cat_sf"/>
</dbReference>
<evidence type="ECO:0000313" key="6">
    <source>
        <dbReference type="Proteomes" id="UP000657574"/>
    </source>
</evidence>
<dbReference type="EMBL" id="BMQA01000065">
    <property type="protein sequence ID" value="GGJ60625.1"/>
    <property type="molecule type" value="Genomic_DNA"/>
</dbReference>